<dbReference type="Gene3D" id="3.40.50.20">
    <property type="match status" value="1"/>
</dbReference>
<keyword evidence="1" id="KW-0547">Nucleotide-binding</keyword>
<dbReference type="Pfam" id="PF08443">
    <property type="entry name" value="RimK"/>
    <property type="match status" value="1"/>
</dbReference>
<proteinExistence type="predicted"/>
<evidence type="ECO:0000256" key="1">
    <source>
        <dbReference type="PROSITE-ProRule" id="PRU00409"/>
    </source>
</evidence>
<dbReference type="GO" id="GO:0005524">
    <property type="term" value="F:ATP binding"/>
    <property type="evidence" value="ECO:0007669"/>
    <property type="project" value="UniProtKB-UniRule"/>
</dbReference>
<dbReference type="EMBL" id="JAAAMG010000009">
    <property type="protein sequence ID" value="NDW05248.1"/>
    <property type="molecule type" value="Genomic_DNA"/>
</dbReference>
<evidence type="ECO:0000313" key="3">
    <source>
        <dbReference type="EMBL" id="NDW05248.1"/>
    </source>
</evidence>
<accession>A0A6N9T8N1</accession>
<dbReference type="InterPro" id="IPR013651">
    <property type="entry name" value="ATP-grasp_RimK-type"/>
</dbReference>
<evidence type="ECO:0000259" key="2">
    <source>
        <dbReference type="PROSITE" id="PS50975"/>
    </source>
</evidence>
<dbReference type="AlphaFoldDB" id="A0A6N9T8N1"/>
<protein>
    <submittedName>
        <fullName evidence="3">RimK family alpha-L-glutamate ligase</fullName>
    </submittedName>
</protein>
<comment type="caution">
    <text evidence="3">The sequence shown here is derived from an EMBL/GenBank/DDBJ whole genome shotgun (WGS) entry which is preliminary data.</text>
</comment>
<dbReference type="Proteomes" id="UP000469011">
    <property type="component" value="Unassembled WGS sequence"/>
</dbReference>
<feature type="domain" description="ATP-grasp" evidence="2">
    <location>
        <begin position="118"/>
        <end position="299"/>
    </location>
</feature>
<gene>
    <name evidence="3" type="ORF">GTK09_12510</name>
</gene>
<dbReference type="SUPFAM" id="SSF56059">
    <property type="entry name" value="Glutathione synthetase ATP-binding domain-like"/>
    <property type="match status" value="1"/>
</dbReference>
<dbReference type="RefSeq" id="WP_163463507.1">
    <property type="nucleotide sequence ID" value="NZ_JAAAMG010000009.1"/>
</dbReference>
<dbReference type="PANTHER" id="PTHR21621">
    <property type="entry name" value="RIBOSOMAL PROTEIN S6 MODIFICATION PROTEIN"/>
    <property type="match status" value="1"/>
</dbReference>
<organism evidence="3 4">
    <name type="scientific">Jiella pacifica</name>
    <dbReference type="NCBI Taxonomy" id="2696469"/>
    <lineage>
        <taxon>Bacteria</taxon>
        <taxon>Pseudomonadati</taxon>
        <taxon>Pseudomonadota</taxon>
        <taxon>Alphaproteobacteria</taxon>
        <taxon>Hyphomicrobiales</taxon>
        <taxon>Aurantimonadaceae</taxon>
        <taxon>Jiella</taxon>
    </lineage>
</organism>
<evidence type="ECO:0000313" key="4">
    <source>
        <dbReference type="Proteomes" id="UP000469011"/>
    </source>
</evidence>
<dbReference type="InterPro" id="IPR011761">
    <property type="entry name" value="ATP-grasp"/>
</dbReference>
<keyword evidence="1" id="KW-0067">ATP-binding</keyword>
<keyword evidence="4" id="KW-1185">Reference proteome</keyword>
<dbReference type="Gene3D" id="3.30.470.20">
    <property type="entry name" value="ATP-grasp fold, B domain"/>
    <property type="match status" value="1"/>
</dbReference>
<dbReference type="PROSITE" id="PS50975">
    <property type="entry name" value="ATP_GRASP"/>
    <property type="match status" value="1"/>
</dbReference>
<name>A0A6N9T8N1_9HYPH</name>
<dbReference type="GO" id="GO:0016879">
    <property type="term" value="F:ligase activity, forming carbon-nitrogen bonds"/>
    <property type="evidence" value="ECO:0007669"/>
    <property type="project" value="TreeGrafter"/>
</dbReference>
<dbReference type="PANTHER" id="PTHR21621:SF0">
    <property type="entry name" value="BETA-CITRYLGLUTAMATE SYNTHASE B-RELATED"/>
    <property type="match status" value="1"/>
</dbReference>
<keyword evidence="3" id="KW-0436">Ligase</keyword>
<sequence>MPPSAETAPFATPRILVVTASLDRHARELRAAFEAKGASVVVSGLADVGFDTDARHGLVFPEFGDALPDAVCVRTMDGGSFEAVTRRLSILHALGRLGVLVSNDARAVENCVDKAMTSYLVASAGLPTPRSWAVESHREAERIVAAENHALVLKPLFGAQGKGLKLIGRPEDLPPAEEIAGGVYYLQRFIGHSLDGRWSDYRVLVSRGRAVAAMRREAACWITNIKQGALARPIEPDNELEALAVAATAAVGGDFCGVDILKDAGGRPHVLEVNSMPAWTGLKKASGRDIAAIRAEDLLATLAERRRVEPVASPAFSRASGAFV</sequence>
<dbReference type="GO" id="GO:0005737">
    <property type="term" value="C:cytoplasm"/>
    <property type="evidence" value="ECO:0007669"/>
    <property type="project" value="TreeGrafter"/>
</dbReference>
<dbReference type="GO" id="GO:0046872">
    <property type="term" value="F:metal ion binding"/>
    <property type="evidence" value="ECO:0007669"/>
    <property type="project" value="InterPro"/>
</dbReference>
<reference evidence="3 4" key="1">
    <citation type="submission" date="2020-01" db="EMBL/GenBank/DDBJ databases">
        <title>Jiella pacifica sp. nov.</title>
        <authorList>
            <person name="Xue Z."/>
            <person name="Zhu S."/>
            <person name="Chen J."/>
            <person name="Yang J."/>
        </authorList>
    </citation>
    <scope>NUCLEOTIDE SEQUENCE [LARGE SCALE GENOMIC DNA]</scope>
    <source>
        <strain evidence="3 4">40Bstr34</strain>
    </source>
</reference>